<gene>
    <name evidence="1" type="ORF">METZ01_LOCUS448142</name>
</gene>
<feature type="non-terminal residue" evidence="1">
    <location>
        <position position="43"/>
    </location>
</feature>
<accession>A0A382ZKS5</accession>
<name>A0A382ZKS5_9ZZZZ</name>
<sequence>MLIFERGSSGRVGCTFPRLDVPEVNPVEAWGEDAVRGEIAGFP</sequence>
<dbReference type="AlphaFoldDB" id="A0A382ZKS5"/>
<organism evidence="1">
    <name type="scientific">marine metagenome</name>
    <dbReference type="NCBI Taxonomy" id="408172"/>
    <lineage>
        <taxon>unclassified sequences</taxon>
        <taxon>metagenomes</taxon>
        <taxon>ecological metagenomes</taxon>
    </lineage>
</organism>
<evidence type="ECO:0000313" key="1">
    <source>
        <dbReference type="EMBL" id="SVD95288.1"/>
    </source>
</evidence>
<dbReference type="EMBL" id="UINC01184192">
    <property type="protein sequence ID" value="SVD95288.1"/>
    <property type="molecule type" value="Genomic_DNA"/>
</dbReference>
<reference evidence="1" key="1">
    <citation type="submission" date="2018-05" db="EMBL/GenBank/DDBJ databases">
        <authorList>
            <person name="Lanie J.A."/>
            <person name="Ng W.-L."/>
            <person name="Kazmierczak K.M."/>
            <person name="Andrzejewski T.M."/>
            <person name="Davidsen T.M."/>
            <person name="Wayne K.J."/>
            <person name="Tettelin H."/>
            <person name="Glass J.I."/>
            <person name="Rusch D."/>
            <person name="Podicherti R."/>
            <person name="Tsui H.-C.T."/>
            <person name="Winkler M.E."/>
        </authorList>
    </citation>
    <scope>NUCLEOTIDE SEQUENCE</scope>
</reference>
<protein>
    <submittedName>
        <fullName evidence="1">Uncharacterized protein</fullName>
    </submittedName>
</protein>
<proteinExistence type="predicted"/>